<accession>A0ABV0Y660</accession>
<keyword evidence="2" id="KW-1185">Reference proteome</keyword>
<gene>
    <name evidence="1" type="ORF">AMECASPLE_030138</name>
</gene>
<name>A0ABV0Y660_9TELE</name>
<organism evidence="1 2">
    <name type="scientific">Ameca splendens</name>
    <dbReference type="NCBI Taxonomy" id="208324"/>
    <lineage>
        <taxon>Eukaryota</taxon>
        <taxon>Metazoa</taxon>
        <taxon>Chordata</taxon>
        <taxon>Craniata</taxon>
        <taxon>Vertebrata</taxon>
        <taxon>Euteleostomi</taxon>
        <taxon>Actinopterygii</taxon>
        <taxon>Neopterygii</taxon>
        <taxon>Teleostei</taxon>
        <taxon>Neoteleostei</taxon>
        <taxon>Acanthomorphata</taxon>
        <taxon>Ovalentaria</taxon>
        <taxon>Atherinomorphae</taxon>
        <taxon>Cyprinodontiformes</taxon>
        <taxon>Goodeidae</taxon>
        <taxon>Ameca</taxon>
    </lineage>
</organism>
<proteinExistence type="predicted"/>
<dbReference type="Proteomes" id="UP001469553">
    <property type="component" value="Unassembled WGS sequence"/>
</dbReference>
<evidence type="ECO:0000313" key="2">
    <source>
        <dbReference type="Proteomes" id="UP001469553"/>
    </source>
</evidence>
<reference evidence="1 2" key="1">
    <citation type="submission" date="2021-06" db="EMBL/GenBank/DDBJ databases">
        <authorList>
            <person name="Palmer J.M."/>
        </authorList>
    </citation>
    <scope>NUCLEOTIDE SEQUENCE [LARGE SCALE GENOMIC DNA]</scope>
    <source>
        <strain evidence="1 2">AS_MEX2019</strain>
        <tissue evidence="1">Muscle</tissue>
    </source>
</reference>
<evidence type="ECO:0000313" key="1">
    <source>
        <dbReference type="EMBL" id="MEQ2289155.1"/>
    </source>
</evidence>
<sequence>MFWWPTLSIYDSFKSSGRLSTRFRRVFMGISDHSSGRAFARSDIDVGVLVHSLSSKSSQKKCSKVEFKALYSAGTFFHTRLIIFFLFRLSSKLYHKVIIINV</sequence>
<dbReference type="EMBL" id="JAHRIP010022355">
    <property type="protein sequence ID" value="MEQ2289155.1"/>
    <property type="molecule type" value="Genomic_DNA"/>
</dbReference>
<comment type="caution">
    <text evidence="1">The sequence shown here is derived from an EMBL/GenBank/DDBJ whole genome shotgun (WGS) entry which is preliminary data.</text>
</comment>
<protein>
    <submittedName>
        <fullName evidence="1">Uncharacterized protein</fullName>
    </submittedName>
</protein>